<reference evidence="2 3" key="1">
    <citation type="submission" date="2021-01" db="EMBL/GenBank/DDBJ databases">
        <title>Whole genome shotgun sequence of Asanoa iriomotensis NBRC 100142.</title>
        <authorList>
            <person name="Komaki H."/>
            <person name="Tamura T."/>
        </authorList>
    </citation>
    <scope>NUCLEOTIDE SEQUENCE [LARGE SCALE GENOMIC DNA]</scope>
    <source>
        <strain evidence="2 3">NBRC 100142</strain>
    </source>
</reference>
<comment type="caution">
    <text evidence="2">The sequence shown here is derived from an EMBL/GenBank/DDBJ whole genome shotgun (WGS) entry which is preliminary data.</text>
</comment>
<dbReference type="EMBL" id="BONC01000106">
    <property type="protein sequence ID" value="GIF61450.1"/>
    <property type="molecule type" value="Genomic_DNA"/>
</dbReference>
<evidence type="ECO:0000313" key="3">
    <source>
        <dbReference type="Proteomes" id="UP000624325"/>
    </source>
</evidence>
<gene>
    <name evidence="2" type="ORF">Air01nite_75450</name>
</gene>
<keyword evidence="1" id="KW-0812">Transmembrane</keyword>
<name>A0ABQ4CGK9_9ACTN</name>
<keyword evidence="3" id="KW-1185">Reference proteome</keyword>
<keyword evidence="1" id="KW-1133">Transmembrane helix</keyword>
<proteinExistence type="predicted"/>
<sequence length="99" mass="10071">MSRLVKMVLGVLLAGAGGWGIFLATQGLDKADKWSSVVGLFVSAALGVAGLVIGWLGLRQAGGGTRSVQGGGQLISDSTIGGDNINIGRARDVNLHRRG</sequence>
<evidence type="ECO:0000256" key="1">
    <source>
        <dbReference type="SAM" id="Phobius"/>
    </source>
</evidence>
<dbReference type="Proteomes" id="UP000624325">
    <property type="component" value="Unassembled WGS sequence"/>
</dbReference>
<organism evidence="2 3">
    <name type="scientific">Asanoa iriomotensis</name>
    <dbReference type="NCBI Taxonomy" id="234613"/>
    <lineage>
        <taxon>Bacteria</taxon>
        <taxon>Bacillati</taxon>
        <taxon>Actinomycetota</taxon>
        <taxon>Actinomycetes</taxon>
        <taxon>Micromonosporales</taxon>
        <taxon>Micromonosporaceae</taxon>
        <taxon>Asanoa</taxon>
    </lineage>
</organism>
<keyword evidence="1" id="KW-0472">Membrane</keyword>
<accession>A0ABQ4CGK9</accession>
<evidence type="ECO:0000313" key="2">
    <source>
        <dbReference type="EMBL" id="GIF61450.1"/>
    </source>
</evidence>
<protein>
    <submittedName>
        <fullName evidence="2">Uncharacterized protein</fullName>
    </submittedName>
</protein>
<dbReference type="RefSeq" id="WP_203708267.1">
    <property type="nucleotide sequence ID" value="NZ_BAAALU010000009.1"/>
</dbReference>
<feature type="transmembrane region" description="Helical" evidence="1">
    <location>
        <begin position="34"/>
        <end position="58"/>
    </location>
</feature>